<evidence type="ECO:0000313" key="1">
    <source>
        <dbReference type="EMBL" id="GBM40039.1"/>
    </source>
</evidence>
<reference evidence="1 2" key="1">
    <citation type="journal article" date="2019" name="Sci. Rep.">
        <title>Orb-weaving spider Araneus ventricosus genome elucidates the spidroin gene catalogue.</title>
        <authorList>
            <person name="Kono N."/>
            <person name="Nakamura H."/>
            <person name="Ohtoshi R."/>
            <person name="Moran D.A.P."/>
            <person name="Shinohara A."/>
            <person name="Yoshida Y."/>
            <person name="Fujiwara M."/>
            <person name="Mori M."/>
            <person name="Tomita M."/>
            <person name="Arakawa K."/>
        </authorList>
    </citation>
    <scope>NUCLEOTIDE SEQUENCE [LARGE SCALE GENOMIC DNA]</scope>
</reference>
<sequence>MIGVMGFEANTQIVRCLLTFTKADDENMAILKVWPSALESRDGIQTICINFGKALTELVLAVVNMTIDEPCE</sequence>
<dbReference type="EMBL" id="BGPR01000914">
    <property type="protein sequence ID" value="GBM40039.1"/>
    <property type="molecule type" value="Genomic_DNA"/>
</dbReference>
<dbReference type="AlphaFoldDB" id="A0A4Y2FI35"/>
<keyword evidence="2" id="KW-1185">Reference proteome</keyword>
<gene>
    <name evidence="1" type="ORF">AVEN_250510_1</name>
</gene>
<comment type="caution">
    <text evidence="1">The sequence shown here is derived from an EMBL/GenBank/DDBJ whole genome shotgun (WGS) entry which is preliminary data.</text>
</comment>
<proteinExistence type="predicted"/>
<organism evidence="1 2">
    <name type="scientific">Araneus ventricosus</name>
    <name type="common">Orbweaver spider</name>
    <name type="synonym">Epeira ventricosa</name>
    <dbReference type="NCBI Taxonomy" id="182803"/>
    <lineage>
        <taxon>Eukaryota</taxon>
        <taxon>Metazoa</taxon>
        <taxon>Ecdysozoa</taxon>
        <taxon>Arthropoda</taxon>
        <taxon>Chelicerata</taxon>
        <taxon>Arachnida</taxon>
        <taxon>Araneae</taxon>
        <taxon>Araneomorphae</taxon>
        <taxon>Entelegynae</taxon>
        <taxon>Araneoidea</taxon>
        <taxon>Araneidae</taxon>
        <taxon>Araneus</taxon>
    </lineage>
</organism>
<accession>A0A4Y2FI35</accession>
<protein>
    <submittedName>
        <fullName evidence="1">Uncharacterized protein</fullName>
    </submittedName>
</protein>
<evidence type="ECO:0000313" key="2">
    <source>
        <dbReference type="Proteomes" id="UP000499080"/>
    </source>
</evidence>
<name>A0A4Y2FI35_ARAVE</name>
<dbReference type="Proteomes" id="UP000499080">
    <property type="component" value="Unassembled WGS sequence"/>
</dbReference>